<evidence type="ECO:0000313" key="1">
    <source>
        <dbReference type="EMBL" id="SEP84017.1"/>
    </source>
</evidence>
<accession>A0A1H9B5M3</accession>
<evidence type="ECO:0008006" key="3">
    <source>
        <dbReference type="Google" id="ProtNLM"/>
    </source>
</evidence>
<dbReference type="EMBL" id="FOFU01000001">
    <property type="protein sequence ID" value="SEP84017.1"/>
    <property type="molecule type" value="Genomic_DNA"/>
</dbReference>
<sequence length="390" mass="42831">MKRIISLIILGTVTFTLFAQTSKIKFIKGNLADKTAAVREAKGAESDWISEKAVAFCLENKETLGNDRDLDGLAVAAVLSYSPETVKKQTDTQKQILTDNFISLFTEFNKSSTVQIAVISKIVALKDCIPTFSFTALLNSYLKTTEIKSADSGVFKACISALESIGNEESFKILYAFLYDNSYSAYKKEIEKTTIALIPNAMEEVLKLINSSDMKKVVAIFELSQKNSQISKKNLCEIAENVLSESILLVENSSGTSSENINVQLTALNILSENNWTRASSTALSYFALSKKLYEKKNMNEEQFKTVITSLRNISPLDAVSPLISYLEELNGRTENGSAVASEIVLAVINTLGAIGDKAAFDSLLAVTYLNYEESVLTAAREALSGLRWQ</sequence>
<dbReference type="OrthoDB" id="370161at2"/>
<protein>
    <recommendedName>
        <fullName evidence="3">HEAT repeat-containing protein</fullName>
    </recommendedName>
</protein>
<proteinExistence type="predicted"/>
<keyword evidence="2" id="KW-1185">Reference proteome</keyword>
<dbReference type="Gene3D" id="1.25.10.10">
    <property type="entry name" value="Leucine-rich Repeat Variant"/>
    <property type="match status" value="1"/>
</dbReference>
<reference evidence="1 2" key="1">
    <citation type="submission" date="2016-10" db="EMBL/GenBank/DDBJ databases">
        <authorList>
            <person name="de Groot N.N."/>
        </authorList>
    </citation>
    <scope>NUCLEOTIDE SEQUENCE [LARGE SCALE GENOMIC DNA]</scope>
    <source>
        <strain evidence="1 2">B25</strain>
    </source>
</reference>
<dbReference type="STRING" id="163.SAMN04487775_102348"/>
<gene>
    <name evidence="1" type="ORF">SAMN04487977_101579</name>
</gene>
<dbReference type="RefSeq" id="WP_074640702.1">
    <property type="nucleotide sequence ID" value="NZ_FOFU01000001.1"/>
</dbReference>
<dbReference type="Proteomes" id="UP000182360">
    <property type="component" value="Unassembled WGS sequence"/>
</dbReference>
<dbReference type="InterPro" id="IPR011989">
    <property type="entry name" value="ARM-like"/>
</dbReference>
<name>A0A1H9B5M3_9SPIR</name>
<organism evidence="1 2">
    <name type="scientific">Treponema bryantii</name>
    <dbReference type="NCBI Taxonomy" id="163"/>
    <lineage>
        <taxon>Bacteria</taxon>
        <taxon>Pseudomonadati</taxon>
        <taxon>Spirochaetota</taxon>
        <taxon>Spirochaetia</taxon>
        <taxon>Spirochaetales</taxon>
        <taxon>Treponemataceae</taxon>
        <taxon>Treponema</taxon>
    </lineage>
</organism>
<evidence type="ECO:0000313" key="2">
    <source>
        <dbReference type="Proteomes" id="UP000182360"/>
    </source>
</evidence>
<dbReference type="AlphaFoldDB" id="A0A1H9B5M3"/>